<gene>
    <name evidence="1" type="ORF">PsYK624_035200</name>
</gene>
<evidence type="ECO:0000313" key="1">
    <source>
        <dbReference type="EMBL" id="GJE87437.1"/>
    </source>
</evidence>
<organism evidence="1 2">
    <name type="scientific">Phanerochaete sordida</name>
    <dbReference type="NCBI Taxonomy" id="48140"/>
    <lineage>
        <taxon>Eukaryota</taxon>
        <taxon>Fungi</taxon>
        <taxon>Dikarya</taxon>
        <taxon>Basidiomycota</taxon>
        <taxon>Agaricomycotina</taxon>
        <taxon>Agaricomycetes</taxon>
        <taxon>Polyporales</taxon>
        <taxon>Phanerochaetaceae</taxon>
        <taxon>Phanerochaete</taxon>
    </lineage>
</organism>
<comment type="caution">
    <text evidence="1">The sequence shown here is derived from an EMBL/GenBank/DDBJ whole genome shotgun (WGS) entry which is preliminary data.</text>
</comment>
<name>A0A9P3G3I6_9APHY</name>
<protein>
    <submittedName>
        <fullName evidence="1">Uncharacterized protein</fullName>
    </submittedName>
</protein>
<dbReference type="EMBL" id="BPQB01000006">
    <property type="protein sequence ID" value="GJE87437.1"/>
    <property type="molecule type" value="Genomic_DNA"/>
</dbReference>
<evidence type="ECO:0000313" key="2">
    <source>
        <dbReference type="Proteomes" id="UP000703269"/>
    </source>
</evidence>
<dbReference type="Proteomes" id="UP000703269">
    <property type="component" value="Unassembled WGS sequence"/>
</dbReference>
<dbReference type="AlphaFoldDB" id="A0A9P3G3I6"/>
<proteinExistence type="predicted"/>
<reference evidence="1 2" key="1">
    <citation type="submission" date="2021-08" db="EMBL/GenBank/DDBJ databases">
        <title>Draft Genome Sequence of Phanerochaete sordida strain YK-624.</title>
        <authorList>
            <person name="Mori T."/>
            <person name="Dohra H."/>
            <person name="Suzuki T."/>
            <person name="Kawagishi H."/>
            <person name="Hirai H."/>
        </authorList>
    </citation>
    <scope>NUCLEOTIDE SEQUENCE [LARGE SCALE GENOMIC DNA]</scope>
    <source>
        <strain evidence="1 2">YK-624</strain>
    </source>
</reference>
<sequence length="99" mass="11485">MLRRRATIIYMPAERHLSSTCQKRVPTVYRKWKTVVVTRSWDNASETIRSEVSSYPYTLGPSAALLELWSSCFEFVALRFQHKIHWKIAPSSSLPEVSL</sequence>
<keyword evidence="2" id="KW-1185">Reference proteome</keyword>
<accession>A0A9P3G3I6</accession>